<dbReference type="Gene3D" id="2.40.10.10">
    <property type="entry name" value="Trypsin-like serine proteases"/>
    <property type="match status" value="1"/>
</dbReference>
<keyword evidence="3" id="KW-0812">Transmembrane</keyword>
<dbReference type="GO" id="GO:0006508">
    <property type="term" value="P:proteolysis"/>
    <property type="evidence" value="ECO:0007669"/>
    <property type="project" value="InterPro"/>
</dbReference>
<dbReference type="GO" id="GO:0004252">
    <property type="term" value="F:serine-type endopeptidase activity"/>
    <property type="evidence" value="ECO:0007669"/>
    <property type="project" value="InterPro"/>
</dbReference>
<feature type="domain" description="Peptidase S1" evidence="4">
    <location>
        <begin position="15"/>
        <end position="302"/>
    </location>
</feature>
<dbReference type="Proteomes" id="UP000494040">
    <property type="component" value="Unassembled WGS sequence"/>
</dbReference>
<evidence type="ECO:0000256" key="3">
    <source>
        <dbReference type="SAM" id="Phobius"/>
    </source>
</evidence>
<feature type="transmembrane region" description="Helical" evidence="3">
    <location>
        <begin position="6"/>
        <end position="25"/>
    </location>
</feature>
<dbReference type="SMART" id="SM00020">
    <property type="entry name" value="Tryp_SPc"/>
    <property type="match status" value="1"/>
</dbReference>
<dbReference type="AlphaFoldDB" id="A0A8I6RC02"/>
<keyword evidence="6" id="KW-1185">Reference proteome</keyword>
<protein>
    <recommendedName>
        <fullName evidence="4">Peptidase S1 domain-containing protein</fullName>
    </recommendedName>
</protein>
<reference evidence="5" key="1">
    <citation type="submission" date="2022-01" db="UniProtKB">
        <authorList>
            <consortium name="EnsemblMetazoa"/>
        </authorList>
    </citation>
    <scope>IDENTIFICATION</scope>
</reference>
<dbReference type="RefSeq" id="XP_014242407.1">
    <property type="nucleotide sequence ID" value="XM_014386921.2"/>
</dbReference>
<accession>A0A8I6RC02</accession>
<dbReference type="Pfam" id="PF00089">
    <property type="entry name" value="Trypsin"/>
    <property type="match status" value="1"/>
</dbReference>
<dbReference type="OrthoDB" id="8189841at2759"/>
<dbReference type="InterPro" id="IPR009003">
    <property type="entry name" value="Peptidase_S1_PA"/>
</dbReference>
<keyword evidence="3" id="KW-1133">Transmembrane helix</keyword>
<dbReference type="EnsemblMetazoa" id="XM_014386921.2">
    <property type="protein sequence ID" value="XP_014242407.1"/>
    <property type="gene ID" value="LOC106662685"/>
</dbReference>
<keyword evidence="1" id="KW-1015">Disulfide bond</keyword>
<evidence type="ECO:0000256" key="2">
    <source>
        <dbReference type="ARBA" id="ARBA00024195"/>
    </source>
</evidence>
<dbReference type="InterPro" id="IPR001254">
    <property type="entry name" value="Trypsin_dom"/>
</dbReference>
<dbReference type="KEGG" id="clec:106662685"/>
<evidence type="ECO:0000259" key="4">
    <source>
        <dbReference type="PROSITE" id="PS50240"/>
    </source>
</evidence>
<dbReference type="SUPFAM" id="SSF50494">
    <property type="entry name" value="Trypsin-like serine proteases"/>
    <property type="match status" value="1"/>
</dbReference>
<proteinExistence type="inferred from homology"/>
<keyword evidence="3" id="KW-0472">Membrane</keyword>
<sequence length="318" mass="36330">MIYHIVSVMMWLVLIIFGFIIENHGRQVQRNANYKEFPFMIAIVDSRVGLSECGGALVSDLNFVTAGHCVTKYNRANKAFRIKDCKLYFVVAGSRFLWPKEYGYKKREVQSWRPHSSFDTVLGGMNTHDIAVGMLASPMNQNDYVHPIRLFSHRSRQISKELKDLKNSGDTCFTLGWGRPSITWNADLSLYEYANDSHSIRVTQVKLLRDFFCSKRLCKIDKTFCNFKLSSYGSICGTSDLTNSSIYPTDAGGPLVCRGMIFGVVGWVRSWDLNNTPIIYSNVKLILEMDVNFYSFQLKLRANKILLLFSLQALTIMQ</sequence>
<evidence type="ECO:0000313" key="5">
    <source>
        <dbReference type="EnsemblMetazoa" id="XP_014242407.1"/>
    </source>
</evidence>
<dbReference type="InterPro" id="IPR051487">
    <property type="entry name" value="Ser/Thr_Proteases_Immune/Dev"/>
</dbReference>
<dbReference type="GeneID" id="106662685"/>
<comment type="similarity">
    <text evidence="2">Belongs to the peptidase S1 family. CLIP subfamily.</text>
</comment>
<dbReference type="PANTHER" id="PTHR24256">
    <property type="entry name" value="TRYPTASE-RELATED"/>
    <property type="match status" value="1"/>
</dbReference>
<evidence type="ECO:0000313" key="6">
    <source>
        <dbReference type="Proteomes" id="UP000494040"/>
    </source>
</evidence>
<name>A0A8I6RC02_CIMLE</name>
<dbReference type="InterPro" id="IPR043504">
    <property type="entry name" value="Peptidase_S1_PA_chymotrypsin"/>
</dbReference>
<organism evidence="5 6">
    <name type="scientific">Cimex lectularius</name>
    <name type="common">Bed bug</name>
    <name type="synonym">Acanthia lectularia</name>
    <dbReference type="NCBI Taxonomy" id="79782"/>
    <lineage>
        <taxon>Eukaryota</taxon>
        <taxon>Metazoa</taxon>
        <taxon>Ecdysozoa</taxon>
        <taxon>Arthropoda</taxon>
        <taxon>Hexapoda</taxon>
        <taxon>Insecta</taxon>
        <taxon>Pterygota</taxon>
        <taxon>Neoptera</taxon>
        <taxon>Paraneoptera</taxon>
        <taxon>Hemiptera</taxon>
        <taxon>Heteroptera</taxon>
        <taxon>Panheteroptera</taxon>
        <taxon>Cimicomorpha</taxon>
        <taxon>Cimicidae</taxon>
        <taxon>Cimex</taxon>
    </lineage>
</organism>
<evidence type="ECO:0000256" key="1">
    <source>
        <dbReference type="ARBA" id="ARBA00023157"/>
    </source>
</evidence>
<dbReference type="InterPro" id="IPR018114">
    <property type="entry name" value="TRYPSIN_HIS"/>
</dbReference>
<dbReference type="PROSITE" id="PS00134">
    <property type="entry name" value="TRYPSIN_HIS"/>
    <property type="match status" value="1"/>
</dbReference>
<dbReference type="PROSITE" id="PS50240">
    <property type="entry name" value="TRYPSIN_DOM"/>
    <property type="match status" value="1"/>
</dbReference>